<keyword evidence="2" id="KW-1133">Transmembrane helix</keyword>
<feature type="compositionally biased region" description="Basic and acidic residues" evidence="1">
    <location>
        <begin position="368"/>
        <end position="378"/>
    </location>
</feature>
<reference evidence="3" key="1">
    <citation type="journal article" date="2020" name="bioRxiv">
        <title>Comparative genomics of Chlamydomonas.</title>
        <authorList>
            <person name="Craig R.J."/>
            <person name="Hasan A.R."/>
            <person name="Ness R.W."/>
            <person name="Keightley P.D."/>
        </authorList>
    </citation>
    <scope>NUCLEOTIDE SEQUENCE</scope>
    <source>
        <strain evidence="3">CCAP 11/70</strain>
    </source>
</reference>
<dbReference type="OrthoDB" id="545274at2759"/>
<comment type="caution">
    <text evidence="3">The sequence shown here is derived from an EMBL/GenBank/DDBJ whole genome shotgun (WGS) entry which is preliminary data.</text>
</comment>
<proteinExistence type="predicted"/>
<feature type="compositionally biased region" description="Polar residues" evidence="1">
    <location>
        <begin position="549"/>
        <end position="565"/>
    </location>
</feature>
<feature type="compositionally biased region" description="Pro residues" evidence="1">
    <location>
        <begin position="642"/>
        <end position="651"/>
    </location>
</feature>
<feature type="region of interest" description="Disordered" evidence="1">
    <location>
        <begin position="820"/>
        <end position="905"/>
    </location>
</feature>
<evidence type="ECO:0000313" key="4">
    <source>
        <dbReference type="Proteomes" id="UP000612055"/>
    </source>
</evidence>
<dbReference type="Proteomes" id="UP000612055">
    <property type="component" value="Unassembled WGS sequence"/>
</dbReference>
<keyword evidence="2" id="KW-0472">Membrane</keyword>
<protein>
    <submittedName>
        <fullName evidence="3">Uncharacterized protein</fullName>
    </submittedName>
</protein>
<evidence type="ECO:0000256" key="2">
    <source>
        <dbReference type="SAM" id="Phobius"/>
    </source>
</evidence>
<dbReference type="EMBL" id="JAEHOE010000001">
    <property type="protein sequence ID" value="KAG2501685.1"/>
    <property type="molecule type" value="Genomic_DNA"/>
</dbReference>
<organism evidence="3 4">
    <name type="scientific">Edaphochlamys debaryana</name>
    <dbReference type="NCBI Taxonomy" id="47281"/>
    <lineage>
        <taxon>Eukaryota</taxon>
        <taxon>Viridiplantae</taxon>
        <taxon>Chlorophyta</taxon>
        <taxon>core chlorophytes</taxon>
        <taxon>Chlorophyceae</taxon>
        <taxon>CS clade</taxon>
        <taxon>Chlamydomonadales</taxon>
        <taxon>Chlamydomonadales incertae sedis</taxon>
        <taxon>Edaphochlamys</taxon>
    </lineage>
</organism>
<feature type="compositionally biased region" description="Polar residues" evidence="1">
    <location>
        <begin position="882"/>
        <end position="905"/>
    </location>
</feature>
<feature type="region of interest" description="Disordered" evidence="1">
    <location>
        <begin position="486"/>
        <end position="601"/>
    </location>
</feature>
<accession>A0A836C696</accession>
<feature type="region of interest" description="Disordered" evidence="1">
    <location>
        <begin position="616"/>
        <end position="797"/>
    </location>
</feature>
<evidence type="ECO:0000313" key="3">
    <source>
        <dbReference type="EMBL" id="KAG2501685.1"/>
    </source>
</evidence>
<feature type="region of interest" description="Disordered" evidence="1">
    <location>
        <begin position="323"/>
        <end position="473"/>
    </location>
</feature>
<feature type="compositionally biased region" description="Polar residues" evidence="1">
    <location>
        <begin position="394"/>
        <end position="414"/>
    </location>
</feature>
<keyword evidence="2" id="KW-0812">Transmembrane</keyword>
<sequence>MAELRTARFLELGVLIIALTACAWTTNARAVGSQRRLTQDGETVPLGNDESPCVTFNADEYSPIIGVAGTVLGYILVRSSGTTTSNNEEMLHVSVRLFNSSGLYFASSPQKDTAGNIVASTSRFLPDACPTSNRLLSQESTQASCETRSAEADFAVPAALFNCSVATEQDFERAFFLQVRVYVAPMPCSKATSVLYAGPEVSSISPGCSYSTVMGACKPSTCPGGLASRFAADGSLNPALNAQLAPAPVNDDSKVKTLVPAVVGACVGALLVAVAVAVVMMVTKRRRREQLLPRGRGKRSHSAALRAEGEFSEDEFELYTNEDFDADGTGHAGNRRFDSSAMPTNMRTMGQDRGGSLYWGAGSYAQVPDKRRSMRRDSNYSALGSPRSKHQPRTPRTPNAGSAPRSPTAQQAPHSPSIRFAGSGAGRDTPHGTGRLPAPASGRYMELEGAPGGASGRFPPAAAPASPARLATTSARRGDMEQALMSGDSIFGRPPSKRHHADPRGPEFSSPQPLGRSRFETSSPSRLGPAPQGPPMGDATASPRPYGDASNSPTPYGAHPTTSRPPAQRPALQPSDRLGMAGLPDTTQAALGTAASPARSIKIPSTYEDVMLGVGVGVGLSPGISPTASPRHTAPQRARPAPQAPAPPPPIGVHAPDSPDLLTSASSPRRADGEPSYPWGAGAYAASSDASRLPAGAMVPPSDFATSSAAAPGQEAHVGLLMDPGSASSPDASSSVAPAGGNWRGPSGRPAPSRLGRSQQAGGPLTDDEANAGNSSPPCVGIIVEDEPGSGPSTVAMLGGRSGNRLAAAAASVAEAIRARAPRSAAPEVLGSPGPGSPARRTEVELGSPAELPPHGHGGVVGAPEADSPGLLARVARAVQRNGLSPSRLNTTGQRPHPSGSSVNF</sequence>
<gene>
    <name evidence="3" type="ORF">HYH03_000187</name>
</gene>
<feature type="compositionally biased region" description="Low complexity" evidence="1">
    <location>
        <begin position="456"/>
        <end position="473"/>
    </location>
</feature>
<evidence type="ECO:0000256" key="1">
    <source>
        <dbReference type="SAM" id="MobiDB-lite"/>
    </source>
</evidence>
<feature type="compositionally biased region" description="Low complexity" evidence="1">
    <location>
        <begin position="680"/>
        <end position="691"/>
    </location>
</feature>
<feature type="transmembrane region" description="Helical" evidence="2">
    <location>
        <begin position="258"/>
        <end position="282"/>
    </location>
</feature>
<name>A0A836C696_9CHLO</name>
<dbReference type="AlphaFoldDB" id="A0A836C696"/>
<feature type="compositionally biased region" description="Low complexity" evidence="1">
    <location>
        <begin position="723"/>
        <end position="741"/>
    </location>
</feature>
<keyword evidence="4" id="KW-1185">Reference proteome</keyword>
<dbReference type="PROSITE" id="PS51257">
    <property type="entry name" value="PROKAR_LIPOPROTEIN"/>
    <property type="match status" value="1"/>
</dbReference>